<name>A0ABW4L723_9MICO</name>
<dbReference type="RefSeq" id="WP_388005027.1">
    <property type="nucleotide sequence ID" value="NZ_JBHUEE010000004.1"/>
</dbReference>
<protein>
    <submittedName>
        <fullName evidence="2">Uncharacterized protein</fullName>
    </submittedName>
</protein>
<sequence>MSQAQPFQPNLQPDEERGIPAADPGPGAPPTAPGFGEGYEPGDFDDDQAPADGGAAAERTGVDDEDLDDPNLFNPPDPEEVGPDEE</sequence>
<reference evidence="3" key="1">
    <citation type="journal article" date="2019" name="Int. J. Syst. Evol. Microbiol.">
        <title>The Global Catalogue of Microorganisms (GCM) 10K type strain sequencing project: providing services to taxonomists for standard genome sequencing and annotation.</title>
        <authorList>
            <consortium name="The Broad Institute Genomics Platform"/>
            <consortium name="The Broad Institute Genome Sequencing Center for Infectious Disease"/>
            <person name="Wu L."/>
            <person name="Ma J."/>
        </authorList>
    </citation>
    <scope>NUCLEOTIDE SEQUENCE [LARGE SCALE GENOMIC DNA]</scope>
    <source>
        <strain evidence="3">JCM 17130</strain>
    </source>
</reference>
<feature type="compositionally biased region" description="Acidic residues" evidence="1">
    <location>
        <begin position="77"/>
        <end position="86"/>
    </location>
</feature>
<feature type="compositionally biased region" description="Acidic residues" evidence="1">
    <location>
        <begin position="40"/>
        <end position="49"/>
    </location>
</feature>
<keyword evidence="3" id="KW-1185">Reference proteome</keyword>
<feature type="compositionally biased region" description="Polar residues" evidence="1">
    <location>
        <begin position="1"/>
        <end position="11"/>
    </location>
</feature>
<accession>A0ABW4L723</accession>
<evidence type="ECO:0000313" key="2">
    <source>
        <dbReference type="EMBL" id="MFD1717866.1"/>
    </source>
</evidence>
<dbReference type="EMBL" id="JBHUEE010000004">
    <property type="protein sequence ID" value="MFD1717866.1"/>
    <property type="molecule type" value="Genomic_DNA"/>
</dbReference>
<proteinExistence type="predicted"/>
<feature type="region of interest" description="Disordered" evidence="1">
    <location>
        <begin position="1"/>
        <end position="86"/>
    </location>
</feature>
<comment type="caution">
    <text evidence="2">The sequence shown here is derived from an EMBL/GenBank/DDBJ whole genome shotgun (WGS) entry which is preliminary data.</text>
</comment>
<gene>
    <name evidence="2" type="ORF">ACFSE6_08470</name>
</gene>
<dbReference type="Proteomes" id="UP001597277">
    <property type="component" value="Unassembled WGS sequence"/>
</dbReference>
<evidence type="ECO:0000313" key="3">
    <source>
        <dbReference type="Proteomes" id="UP001597277"/>
    </source>
</evidence>
<evidence type="ECO:0000256" key="1">
    <source>
        <dbReference type="SAM" id="MobiDB-lite"/>
    </source>
</evidence>
<organism evidence="2 3">
    <name type="scientific">Georgenia deserti</name>
    <dbReference type="NCBI Taxonomy" id="2093781"/>
    <lineage>
        <taxon>Bacteria</taxon>
        <taxon>Bacillati</taxon>
        <taxon>Actinomycetota</taxon>
        <taxon>Actinomycetes</taxon>
        <taxon>Micrococcales</taxon>
        <taxon>Bogoriellaceae</taxon>
        <taxon>Georgenia</taxon>
    </lineage>
</organism>